<evidence type="ECO:0000256" key="9">
    <source>
        <dbReference type="ARBA" id="ARBA00023163"/>
    </source>
</evidence>
<reference evidence="14" key="1">
    <citation type="submission" date="2025-08" db="UniProtKB">
        <authorList>
            <consortium name="Ensembl"/>
        </authorList>
    </citation>
    <scope>IDENTIFICATION</scope>
</reference>
<evidence type="ECO:0000256" key="8">
    <source>
        <dbReference type="ARBA" id="ARBA00023125"/>
    </source>
</evidence>
<dbReference type="GeneTree" id="ENSGT00940000154411"/>
<dbReference type="PROSITE" id="PS50157">
    <property type="entry name" value="ZINC_FINGER_C2H2_2"/>
    <property type="match status" value="7"/>
</dbReference>
<evidence type="ECO:0000256" key="10">
    <source>
        <dbReference type="ARBA" id="ARBA00023242"/>
    </source>
</evidence>
<reference evidence="14" key="2">
    <citation type="submission" date="2025-09" db="UniProtKB">
        <authorList>
            <consortium name="Ensembl"/>
        </authorList>
    </citation>
    <scope>IDENTIFICATION</scope>
</reference>
<dbReference type="PANTHER" id="PTHR23226">
    <property type="entry name" value="ZINC FINGER AND SCAN DOMAIN-CONTAINING"/>
    <property type="match status" value="1"/>
</dbReference>
<dbReference type="Gene3D" id="3.30.160.60">
    <property type="entry name" value="Classic Zinc Finger"/>
    <property type="match status" value="7"/>
</dbReference>
<feature type="domain" description="C2H2-type" evidence="13">
    <location>
        <begin position="474"/>
        <end position="501"/>
    </location>
</feature>
<feature type="compositionally biased region" description="Low complexity" evidence="12">
    <location>
        <begin position="239"/>
        <end position="255"/>
    </location>
</feature>
<evidence type="ECO:0000256" key="1">
    <source>
        <dbReference type="ARBA" id="ARBA00004123"/>
    </source>
</evidence>
<dbReference type="Ensembl" id="ENSLLET00000015265.1">
    <property type="protein sequence ID" value="ENSLLEP00000014692.1"/>
    <property type="gene ID" value="ENSLLEG00000009312.1"/>
</dbReference>
<keyword evidence="7" id="KW-0805">Transcription regulation</keyword>
<evidence type="ECO:0000256" key="11">
    <source>
        <dbReference type="PROSITE-ProRule" id="PRU00042"/>
    </source>
</evidence>
<accession>A0A8C5MHG1</accession>
<dbReference type="SUPFAM" id="SSF57667">
    <property type="entry name" value="beta-beta-alpha zinc fingers"/>
    <property type="match status" value="4"/>
</dbReference>
<dbReference type="FunFam" id="3.30.160.60:FF:000624">
    <property type="entry name" value="zinc finger protein 697"/>
    <property type="match status" value="2"/>
</dbReference>
<evidence type="ECO:0000313" key="15">
    <source>
        <dbReference type="Proteomes" id="UP000694569"/>
    </source>
</evidence>
<comment type="subcellular location">
    <subcellularLocation>
        <location evidence="1">Nucleus</location>
    </subcellularLocation>
</comment>
<protein>
    <recommendedName>
        <fullName evidence="13">C2H2-type domain-containing protein</fullName>
    </recommendedName>
</protein>
<keyword evidence="4" id="KW-0677">Repeat</keyword>
<keyword evidence="15" id="KW-1185">Reference proteome</keyword>
<feature type="domain" description="C2H2-type" evidence="13">
    <location>
        <begin position="306"/>
        <end position="333"/>
    </location>
</feature>
<feature type="region of interest" description="Disordered" evidence="12">
    <location>
        <begin position="235"/>
        <end position="260"/>
    </location>
</feature>
<feature type="domain" description="C2H2-type" evidence="13">
    <location>
        <begin position="418"/>
        <end position="445"/>
    </location>
</feature>
<sequence>MNRGGNPVAEKILDLTLEIISLLTGEDYIVVKKCEDSCGPRVAEGGCGRQSFVLLPHLLMHKEKNEQKILELSNQIIRLLTGEVCDYLQGHKDVRWENYQHLNVLNKRAHAGCQAAGPGTSAHDANRTSIKSQSARYSSSDESLSCEGGPVTDSDPDHTPPEYTSTDVKEASDEREDANLSNTDITSPTGDICAVIVKEESFLPEEAPDNTEEEDAQTDDTCNFIKEESVSCEEDLTDSETFSSSRQSQSQPSTTGFKRKRTCGAQGLSDASMCTLTKYTQTDTEKAFSGTDLAMYEMFFKGERPFKCSECGKGFSQMSNLVKHRRTHSDERPYMCIDCGKCFSLAAKLATHERIHKGEKPFKCTDCDKCYNLKQDLIRHQRIHTGDRPFKCPECGKNFTRSEQLASHKRIHTGDKPFKCEECGKCFNLKCNLIRHQKIHTGERPFKCDECDKCYKRAADLVSHKWIHTGKKPFKCNECGKSYIWATDLASHKKVHAGESDASLGNASLPAILGADENLCVRLSGSERDSLGVEAVIK</sequence>
<dbReference type="AlphaFoldDB" id="A0A8C5MHG1"/>
<evidence type="ECO:0000256" key="6">
    <source>
        <dbReference type="ARBA" id="ARBA00022833"/>
    </source>
</evidence>
<keyword evidence="6" id="KW-0862">Zinc</keyword>
<dbReference type="InterPro" id="IPR013087">
    <property type="entry name" value="Znf_C2H2_type"/>
</dbReference>
<dbReference type="Proteomes" id="UP000694569">
    <property type="component" value="Unplaced"/>
</dbReference>
<comment type="similarity">
    <text evidence="2">Belongs to the krueppel C2H2-type zinc-finger protein family.</text>
</comment>
<dbReference type="PANTHER" id="PTHR23226:SF379">
    <property type="entry name" value="C2H2-TYPE DOMAIN-CONTAINING PROTEIN"/>
    <property type="match status" value="1"/>
</dbReference>
<dbReference type="Pfam" id="PF00096">
    <property type="entry name" value="zf-C2H2"/>
    <property type="match status" value="7"/>
</dbReference>
<dbReference type="InterPro" id="IPR036236">
    <property type="entry name" value="Znf_C2H2_sf"/>
</dbReference>
<name>A0A8C5MHG1_9ANUR</name>
<proteinExistence type="inferred from homology"/>
<evidence type="ECO:0000256" key="7">
    <source>
        <dbReference type="ARBA" id="ARBA00023015"/>
    </source>
</evidence>
<feature type="compositionally biased region" description="Polar residues" evidence="12">
    <location>
        <begin position="127"/>
        <end position="143"/>
    </location>
</feature>
<dbReference type="SMART" id="SM00355">
    <property type="entry name" value="ZnF_C2H2"/>
    <property type="match status" value="7"/>
</dbReference>
<dbReference type="FunFam" id="3.30.160.60:FF:002343">
    <property type="entry name" value="Zinc finger protein 33A"/>
    <property type="match status" value="2"/>
</dbReference>
<dbReference type="FunFam" id="3.30.160.60:FF:000739">
    <property type="entry name" value="Zgc:171418 protein"/>
    <property type="match status" value="1"/>
</dbReference>
<dbReference type="FunFam" id="3.30.160.60:FF:001343">
    <property type="entry name" value="Zinc finger protein 568"/>
    <property type="match status" value="1"/>
</dbReference>
<evidence type="ECO:0000313" key="14">
    <source>
        <dbReference type="Ensembl" id="ENSLLEP00000014692.1"/>
    </source>
</evidence>
<dbReference type="FunFam" id="3.30.160.60:FF:000029">
    <property type="entry name" value="GLI family zinc finger 4"/>
    <property type="match status" value="1"/>
</dbReference>
<dbReference type="GO" id="GO:0000981">
    <property type="term" value="F:DNA-binding transcription factor activity, RNA polymerase II-specific"/>
    <property type="evidence" value="ECO:0007669"/>
    <property type="project" value="TreeGrafter"/>
</dbReference>
<feature type="domain" description="C2H2-type" evidence="13">
    <location>
        <begin position="362"/>
        <end position="389"/>
    </location>
</feature>
<evidence type="ECO:0000256" key="3">
    <source>
        <dbReference type="ARBA" id="ARBA00022723"/>
    </source>
</evidence>
<organism evidence="14 15">
    <name type="scientific">Leptobrachium leishanense</name>
    <name type="common">Leishan spiny toad</name>
    <dbReference type="NCBI Taxonomy" id="445787"/>
    <lineage>
        <taxon>Eukaryota</taxon>
        <taxon>Metazoa</taxon>
        <taxon>Chordata</taxon>
        <taxon>Craniata</taxon>
        <taxon>Vertebrata</taxon>
        <taxon>Euteleostomi</taxon>
        <taxon>Amphibia</taxon>
        <taxon>Batrachia</taxon>
        <taxon>Anura</taxon>
        <taxon>Pelobatoidea</taxon>
        <taxon>Megophryidae</taxon>
        <taxon>Leptobrachium</taxon>
    </lineage>
</organism>
<feature type="domain" description="C2H2-type" evidence="13">
    <location>
        <begin position="390"/>
        <end position="417"/>
    </location>
</feature>
<evidence type="ECO:0000256" key="12">
    <source>
        <dbReference type="SAM" id="MobiDB-lite"/>
    </source>
</evidence>
<dbReference type="PROSITE" id="PS00028">
    <property type="entry name" value="ZINC_FINGER_C2H2_1"/>
    <property type="match status" value="7"/>
</dbReference>
<evidence type="ECO:0000256" key="2">
    <source>
        <dbReference type="ARBA" id="ARBA00006991"/>
    </source>
</evidence>
<keyword evidence="10" id="KW-0539">Nucleus</keyword>
<dbReference type="GO" id="GO:0000978">
    <property type="term" value="F:RNA polymerase II cis-regulatory region sequence-specific DNA binding"/>
    <property type="evidence" value="ECO:0007669"/>
    <property type="project" value="TreeGrafter"/>
</dbReference>
<feature type="region of interest" description="Disordered" evidence="12">
    <location>
        <begin position="113"/>
        <end position="187"/>
    </location>
</feature>
<keyword evidence="3" id="KW-0479">Metal-binding</keyword>
<keyword evidence="9" id="KW-0804">Transcription</keyword>
<feature type="domain" description="C2H2-type" evidence="13">
    <location>
        <begin position="334"/>
        <end position="361"/>
    </location>
</feature>
<feature type="domain" description="C2H2-type" evidence="13">
    <location>
        <begin position="446"/>
        <end position="473"/>
    </location>
</feature>
<keyword evidence="5 11" id="KW-0863">Zinc-finger</keyword>
<evidence type="ECO:0000259" key="13">
    <source>
        <dbReference type="PROSITE" id="PS50157"/>
    </source>
</evidence>
<dbReference type="GO" id="GO:0008270">
    <property type="term" value="F:zinc ion binding"/>
    <property type="evidence" value="ECO:0007669"/>
    <property type="project" value="UniProtKB-KW"/>
</dbReference>
<evidence type="ECO:0000256" key="4">
    <source>
        <dbReference type="ARBA" id="ARBA00022737"/>
    </source>
</evidence>
<keyword evidence="8" id="KW-0238">DNA-binding</keyword>
<dbReference type="GO" id="GO:0005634">
    <property type="term" value="C:nucleus"/>
    <property type="evidence" value="ECO:0007669"/>
    <property type="project" value="UniProtKB-SubCell"/>
</dbReference>
<evidence type="ECO:0000256" key="5">
    <source>
        <dbReference type="ARBA" id="ARBA00022771"/>
    </source>
</evidence>